<evidence type="ECO:0000259" key="2">
    <source>
        <dbReference type="PROSITE" id="PS50157"/>
    </source>
</evidence>
<keyword evidence="4" id="KW-1185">Reference proteome</keyword>
<evidence type="ECO:0000313" key="4">
    <source>
        <dbReference type="Proteomes" id="UP000193240"/>
    </source>
</evidence>
<dbReference type="PROSITE" id="PS50157">
    <property type="entry name" value="ZINC_FINGER_C2H2_2"/>
    <property type="match status" value="1"/>
</dbReference>
<keyword evidence="1" id="KW-0863">Zinc-finger</keyword>
<dbReference type="STRING" id="105696.A0A1Y2MBA1"/>
<feature type="domain" description="C2H2-type" evidence="2">
    <location>
        <begin position="131"/>
        <end position="162"/>
    </location>
</feature>
<name>A0A1Y2MBA1_EPING</name>
<dbReference type="GO" id="GO:0008270">
    <property type="term" value="F:zinc ion binding"/>
    <property type="evidence" value="ECO:0007669"/>
    <property type="project" value="UniProtKB-KW"/>
</dbReference>
<dbReference type="SMART" id="SM00355">
    <property type="entry name" value="ZnF_C2H2"/>
    <property type="match status" value="2"/>
</dbReference>
<dbReference type="AlphaFoldDB" id="A0A1Y2MBA1"/>
<keyword evidence="1" id="KW-0862">Zinc</keyword>
<protein>
    <recommendedName>
        <fullName evidence="2">C2H2-type domain-containing protein</fullName>
    </recommendedName>
</protein>
<sequence length="204" mass="22756">MYLNDQPWPALNNYDTDSNSLHRMTSPYPAHAISDSVSITQWTPNEDLTAQLSSTHFTPVVSQPDSIAMQGTQLPGTAVDSVTQQLSHLRYAGNAPYAEQKQKQIYKARISIHKVDDAVARIGSVLSNGKFVCDAEGCESKTFARQAELRRHHTTLHAANKPNFWCQVPNCRRSMNSGGEAFHRKDKLAAHVRSIHSDVQQVYP</sequence>
<dbReference type="InterPro" id="IPR013087">
    <property type="entry name" value="Znf_C2H2_type"/>
</dbReference>
<gene>
    <name evidence="3" type="ORF">B5807_02013</name>
</gene>
<proteinExistence type="predicted"/>
<keyword evidence="1" id="KW-0479">Metal-binding</keyword>
<evidence type="ECO:0000256" key="1">
    <source>
        <dbReference type="PROSITE-ProRule" id="PRU00042"/>
    </source>
</evidence>
<accession>A0A1Y2MBA1</accession>
<dbReference type="InParanoid" id="A0A1Y2MBA1"/>
<organism evidence="3 4">
    <name type="scientific">Epicoccum nigrum</name>
    <name type="common">Soil fungus</name>
    <name type="synonym">Epicoccum purpurascens</name>
    <dbReference type="NCBI Taxonomy" id="105696"/>
    <lineage>
        <taxon>Eukaryota</taxon>
        <taxon>Fungi</taxon>
        <taxon>Dikarya</taxon>
        <taxon>Ascomycota</taxon>
        <taxon>Pezizomycotina</taxon>
        <taxon>Dothideomycetes</taxon>
        <taxon>Pleosporomycetidae</taxon>
        <taxon>Pleosporales</taxon>
        <taxon>Pleosporineae</taxon>
        <taxon>Didymellaceae</taxon>
        <taxon>Epicoccum</taxon>
    </lineage>
</organism>
<dbReference type="Proteomes" id="UP000193240">
    <property type="component" value="Unassembled WGS sequence"/>
</dbReference>
<dbReference type="Gene3D" id="3.30.160.60">
    <property type="entry name" value="Classic Zinc Finger"/>
    <property type="match status" value="1"/>
</dbReference>
<dbReference type="EMBL" id="KZ107839">
    <property type="protein sequence ID" value="OSS53384.1"/>
    <property type="molecule type" value="Genomic_DNA"/>
</dbReference>
<evidence type="ECO:0000313" key="3">
    <source>
        <dbReference type="EMBL" id="OSS53384.1"/>
    </source>
</evidence>
<reference evidence="3 4" key="1">
    <citation type="journal article" date="2017" name="Genome Announc.">
        <title>Genome sequence of the saprophytic ascomycete Epicoccum nigrum ICMP 19927 strain isolated from New Zealand.</title>
        <authorList>
            <person name="Fokin M."/>
            <person name="Fleetwood D."/>
            <person name="Weir B.S."/>
            <person name="Villas-Boas S.G."/>
        </authorList>
    </citation>
    <scope>NUCLEOTIDE SEQUENCE [LARGE SCALE GENOMIC DNA]</scope>
    <source>
        <strain evidence="3 4">ICMP 19927</strain>
    </source>
</reference>